<evidence type="ECO:0000313" key="2">
    <source>
        <dbReference type="Proteomes" id="UP001208570"/>
    </source>
</evidence>
<reference evidence="1" key="1">
    <citation type="journal article" date="2023" name="Mol. Biol. Evol.">
        <title>Third-Generation Sequencing Reveals the Adaptive Role of the Epigenome in Three Deep-Sea Polychaetes.</title>
        <authorList>
            <person name="Perez M."/>
            <person name="Aroh O."/>
            <person name="Sun Y."/>
            <person name="Lan Y."/>
            <person name="Juniper S.K."/>
            <person name="Young C.R."/>
            <person name="Angers B."/>
            <person name="Qian P.Y."/>
        </authorList>
    </citation>
    <scope>NUCLEOTIDE SEQUENCE</scope>
    <source>
        <strain evidence="1">P08H-3</strain>
    </source>
</reference>
<proteinExistence type="predicted"/>
<comment type="caution">
    <text evidence="1">The sequence shown here is derived from an EMBL/GenBank/DDBJ whole genome shotgun (WGS) entry which is preliminary data.</text>
</comment>
<accession>A0AAD9MSQ8</accession>
<keyword evidence="2" id="KW-1185">Reference proteome</keyword>
<evidence type="ECO:0000313" key="1">
    <source>
        <dbReference type="EMBL" id="KAK2142763.1"/>
    </source>
</evidence>
<protein>
    <submittedName>
        <fullName evidence="1">Uncharacterized protein</fullName>
    </submittedName>
</protein>
<organism evidence="1 2">
    <name type="scientific">Paralvinella palmiformis</name>
    <dbReference type="NCBI Taxonomy" id="53620"/>
    <lineage>
        <taxon>Eukaryota</taxon>
        <taxon>Metazoa</taxon>
        <taxon>Spiralia</taxon>
        <taxon>Lophotrochozoa</taxon>
        <taxon>Annelida</taxon>
        <taxon>Polychaeta</taxon>
        <taxon>Sedentaria</taxon>
        <taxon>Canalipalpata</taxon>
        <taxon>Terebellida</taxon>
        <taxon>Terebelliformia</taxon>
        <taxon>Alvinellidae</taxon>
        <taxon>Paralvinella</taxon>
    </lineage>
</organism>
<dbReference type="EMBL" id="JAODUP010000915">
    <property type="protein sequence ID" value="KAK2142763.1"/>
    <property type="molecule type" value="Genomic_DNA"/>
</dbReference>
<dbReference type="AlphaFoldDB" id="A0AAD9MSQ8"/>
<gene>
    <name evidence="1" type="ORF">LSH36_915g00102</name>
</gene>
<sequence>MEIFYKHRYLGSTLTLTWMFTTYYSYDYTIRAPPTEKVNSSLFVHFTLHYMLLF</sequence>
<name>A0AAD9MSQ8_9ANNE</name>
<dbReference type="Proteomes" id="UP001208570">
    <property type="component" value="Unassembled WGS sequence"/>
</dbReference>